<evidence type="ECO:0000313" key="3">
    <source>
        <dbReference type="EMBL" id="QWC36243.1"/>
    </source>
</evidence>
<evidence type="ECO:0000256" key="1">
    <source>
        <dbReference type="SAM" id="Phobius"/>
    </source>
</evidence>
<sequence length="272" mass="30607">MDTGILSRRIVTAEVDFQFGSVDYSDPRIVHALCTPGLKERATFGRQIVTALKMAVIALTLPVWWPLRLVWRVIIMGVLWVTRFFTRCTNLIKWCVKETRVTVRAYWNILNKRARGLVVLGCWASFVLYGPYALLLWLGVIVGYIICVLPSNVRYYIELGQKIQDAWDSVEADDTIEAPCNGDILEVRKGRNKFACKLAARAIGRVGLLKATPANALVYQKVILDEMKILNVRFADRVRILPLAVMASLDRPDAVARVEDCVAALTQRGVSL</sequence>
<keyword evidence="1" id="KW-0472">Membrane</keyword>
<dbReference type="EMBL" id="MT682309">
    <property type="protein sequence ID" value="QWC36243.1"/>
    <property type="molecule type" value="Genomic_RNA"/>
</dbReference>
<dbReference type="GO" id="GO:0003968">
    <property type="term" value="F:RNA-directed RNA polymerase activity"/>
    <property type="evidence" value="ECO:0007669"/>
    <property type="project" value="InterPro"/>
</dbReference>
<proteinExistence type="predicted"/>
<name>A0A8E8FU38_9TOMB</name>
<gene>
    <name evidence="3" type="primary">ORF1</name>
</gene>
<organism evidence="3">
    <name type="scientific">Johnsongrass chlorotic stripe mosaic virus</name>
    <dbReference type="NCBI Taxonomy" id="229149"/>
    <lineage>
        <taxon>Viruses</taxon>
        <taxon>Riboviria</taxon>
        <taxon>Orthornavirae</taxon>
        <taxon>Kitrinoviricota</taxon>
        <taxon>Tolucaviricetes</taxon>
        <taxon>Tolivirales</taxon>
        <taxon>Tombusviridae</taxon>
        <taxon>Procedovirinae</taxon>
        <taxon>Aureusvirus</taxon>
        <taxon>Aureusvirus sorghi</taxon>
    </lineage>
</organism>
<protein>
    <submittedName>
        <fullName evidence="3">RNA polymerase pre-readthrough protein</fullName>
    </submittedName>
</protein>
<keyword evidence="1" id="KW-1133">Transmembrane helix</keyword>
<dbReference type="Pfam" id="PF08500">
    <property type="entry name" value="Tombus_P33"/>
    <property type="match status" value="1"/>
</dbReference>
<feature type="domain" description="Tombusvirus p33" evidence="2">
    <location>
        <begin position="137"/>
        <end position="264"/>
    </location>
</feature>
<feature type="transmembrane region" description="Helical" evidence="1">
    <location>
        <begin position="117"/>
        <end position="146"/>
    </location>
</feature>
<feature type="transmembrane region" description="Helical" evidence="1">
    <location>
        <begin position="48"/>
        <end position="67"/>
    </location>
</feature>
<dbReference type="InterPro" id="IPR013707">
    <property type="entry name" value="Tombusvirus_p33"/>
</dbReference>
<reference evidence="3" key="1">
    <citation type="submission" date="2020-06" db="EMBL/GenBank/DDBJ databases">
        <authorList>
            <person name="Knierim D."/>
            <person name="Margaria P."/>
            <person name="Menzel W."/>
            <person name="Winter S."/>
        </authorList>
    </citation>
    <scope>NUCLEOTIDE SEQUENCE</scope>
    <source>
        <strain evidence="3">DSMZ PV-0605</strain>
    </source>
</reference>
<evidence type="ECO:0000259" key="2">
    <source>
        <dbReference type="Pfam" id="PF08500"/>
    </source>
</evidence>
<keyword evidence="1" id="KW-0812">Transmembrane</keyword>
<accession>A0A8E8FU38</accession>
<feature type="transmembrane region" description="Helical" evidence="1">
    <location>
        <begin position="73"/>
        <end position="96"/>
    </location>
</feature>